<evidence type="ECO:0000313" key="2">
    <source>
        <dbReference type="EMBL" id="OAQ60276.1"/>
    </source>
</evidence>
<dbReference type="OrthoDB" id="4767016at2759"/>
<proteinExistence type="predicted"/>
<sequence>MDPLSLTAGVINIVDSSRRTLQALSSSSSWQGERASLVQLETQICIQILDEMGQIALSYTSSIPESASLCLRLCQRHLQVLDKHLTDLKKAPRKLLPVTELEKTLKDFRRSVNSLTQHLVKEYRHAIRGINVGDMYINNSIDTTLDVEATKEHVRPVMDQLGKMLAEGVNCSTLYINNSFMDRIDLESNKPEEVLNQLRQAVRNVSNNADTMQSEPDPFEFQAKILSSDGDSSEPISICAKSSPALG</sequence>
<dbReference type="EMBL" id="LSBJ02000009">
    <property type="protein sequence ID" value="OAQ60276.1"/>
    <property type="molecule type" value="Genomic_DNA"/>
</dbReference>
<protein>
    <submittedName>
        <fullName evidence="2">Type specific antigen domain-containing protein</fullName>
    </submittedName>
</protein>
<dbReference type="KEGG" id="pchm:VFPPC_10700"/>
<dbReference type="RefSeq" id="XP_018138186.1">
    <property type="nucleotide sequence ID" value="XM_018289021.1"/>
</dbReference>
<organism evidence="2 3">
    <name type="scientific">Pochonia chlamydosporia 170</name>
    <dbReference type="NCBI Taxonomy" id="1380566"/>
    <lineage>
        <taxon>Eukaryota</taxon>
        <taxon>Fungi</taxon>
        <taxon>Dikarya</taxon>
        <taxon>Ascomycota</taxon>
        <taxon>Pezizomycotina</taxon>
        <taxon>Sordariomycetes</taxon>
        <taxon>Hypocreomycetidae</taxon>
        <taxon>Hypocreales</taxon>
        <taxon>Clavicipitaceae</taxon>
        <taxon>Pochonia</taxon>
    </lineage>
</organism>
<dbReference type="Proteomes" id="UP000078397">
    <property type="component" value="Unassembled WGS sequence"/>
</dbReference>
<evidence type="ECO:0000256" key="1">
    <source>
        <dbReference type="SAM" id="MobiDB-lite"/>
    </source>
</evidence>
<name>A0A179F4D8_METCM</name>
<comment type="caution">
    <text evidence="2">The sequence shown here is derived from an EMBL/GenBank/DDBJ whole genome shotgun (WGS) entry which is preliminary data.</text>
</comment>
<keyword evidence="3" id="KW-1185">Reference proteome</keyword>
<feature type="region of interest" description="Disordered" evidence="1">
    <location>
        <begin position="226"/>
        <end position="247"/>
    </location>
</feature>
<evidence type="ECO:0000313" key="3">
    <source>
        <dbReference type="Proteomes" id="UP000078397"/>
    </source>
</evidence>
<gene>
    <name evidence="2" type="ORF">VFPPC_10700</name>
</gene>
<dbReference type="GeneID" id="28853015"/>
<accession>A0A179F4D8</accession>
<reference evidence="2 3" key="1">
    <citation type="journal article" date="2016" name="PLoS Pathog.">
        <title>Biosynthesis of antibiotic leucinostatins in bio-control fungus Purpureocillium lilacinum and their inhibition on phytophthora revealed by genome mining.</title>
        <authorList>
            <person name="Wang G."/>
            <person name="Liu Z."/>
            <person name="Lin R."/>
            <person name="Li E."/>
            <person name="Mao Z."/>
            <person name="Ling J."/>
            <person name="Yang Y."/>
            <person name="Yin W.B."/>
            <person name="Xie B."/>
        </authorList>
    </citation>
    <scope>NUCLEOTIDE SEQUENCE [LARGE SCALE GENOMIC DNA]</scope>
    <source>
        <strain evidence="2">170</strain>
    </source>
</reference>
<dbReference type="AlphaFoldDB" id="A0A179F4D8"/>